<evidence type="ECO:0000313" key="2">
    <source>
        <dbReference type="Proteomes" id="UP000789706"/>
    </source>
</evidence>
<dbReference type="Proteomes" id="UP000789706">
    <property type="component" value="Unassembled WGS sequence"/>
</dbReference>
<evidence type="ECO:0000313" key="1">
    <source>
        <dbReference type="EMBL" id="CAG8580623.1"/>
    </source>
</evidence>
<sequence length="63" mass="7448">SKLLQDANIKFQYRTDFNLSFSYTLFLNLAVNDLSQLEKTNVYYTIDVEKVKPIKLYLYQTSS</sequence>
<protein>
    <submittedName>
        <fullName evidence="1">5521_t:CDS:1</fullName>
    </submittedName>
</protein>
<keyword evidence="2" id="KW-1185">Reference proteome</keyword>
<proteinExistence type="predicted"/>
<gene>
    <name evidence="1" type="ORF">DEBURN_LOCUS8554</name>
</gene>
<organism evidence="1 2">
    <name type="scientific">Diversispora eburnea</name>
    <dbReference type="NCBI Taxonomy" id="1213867"/>
    <lineage>
        <taxon>Eukaryota</taxon>
        <taxon>Fungi</taxon>
        <taxon>Fungi incertae sedis</taxon>
        <taxon>Mucoromycota</taxon>
        <taxon>Glomeromycotina</taxon>
        <taxon>Glomeromycetes</taxon>
        <taxon>Diversisporales</taxon>
        <taxon>Diversisporaceae</taxon>
        <taxon>Diversispora</taxon>
    </lineage>
</organism>
<dbReference type="AlphaFoldDB" id="A0A9N9BUW6"/>
<accession>A0A9N9BUW6</accession>
<name>A0A9N9BUW6_9GLOM</name>
<feature type="non-terminal residue" evidence="1">
    <location>
        <position position="63"/>
    </location>
</feature>
<reference evidence="1" key="1">
    <citation type="submission" date="2021-06" db="EMBL/GenBank/DDBJ databases">
        <authorList>
            <person name="Kallberg Y."/>
            <person name="Tangrot J."/>
            <person name="Rosling A."/>
        </authorList>
    </citation>
    <scope>NUCLEOTIDE SEQUENCE</scope>
    <source>
        <strain evidence="1">AZ414A</strain>
    </source>
</reference>
<comment type="caution">
    <text evidence="1">The sequence shown here is derived from an EMBL/GenBank/DDBJ whole genome shotgun (WGS) entry which is preliminary data.</text>
</comment>
<dbReference type="EMBL" id="CAJVPK010001291">
    <property type="protein sequence ID" value="CAG8580623.1"/>
    <property type="molecule type" value="Genomic_DNA"/>
</dbReference>